<accession>A0A1N7A4W2</accession>
<sequence>MSLSFHSLNNAMLLQILHDLRAGNRERCKALGLGEEDLELLRTLPYGILASLAHAPVPWVQVRIDLQTFRRIIVQGERDEQLEMLINRAIRLGASSSIMYECFGLLYSETALRRRLLNVPVRKGRPQQLSEAQQHALWRRWLQLRPKEHSRDPTEQFEAMLLLAEEQQISVAHVWQQVALHGERQ</sequence>
<dbReference type="Pfam" id="PF11198">
    <property type="entry name" value="DUF2857"/>
    <property type="match status" value="1"/>
</dbReference>
<dbReference type="AlphaFoldDB" id="A0A1N7A4W2"/>
<proteinExistence type="predicted"/>
<evidence type="ECO:0000313" key="2">
    <source>
        <dbReference type="Proteomes" id="UP000186079"/>
    </source>
</evidence>
<evidence type="ECO:0008006" key="3">
    <source>
        <dbReference type="Google" id="ProtNLM"/>
    </source>
</evidence>
<name>A0A1N7A4W2_9PSED</name>
<organism evidence="1 2">
    <name type="scientific">Pseudomonas flexibilis</name>
    <dbReference type="NCBI Taxonomy" id="706570"/>
    <lineage>
        <taxon>Bacteria</taxon>
        <taxon>Pseudomonadati</taxon>
        <taxon>Pseudomonadota</taxon>
        <taxon>Gammaproteobacteria</taxon>
        <taxon>Pseudomonadales</taxon>
        <taxon>Pseudomonadaceae</taxon>
        <taxon>Pseudomonas</taxon>
    </lineage>
</organism>
<dbReference type="EMBL" id="FTMC01000020">
    <property type="protein sequence ID" value="SIR34127.1"/>
    <property type="molecule type" value="Genomic_DNA"/>
</dbReference>
<dbReference type="InterPro" id="IPR021364">
    <property type="entry name" value="DUF2857"/>
</dbReference>
<evidence type="ECO:0000313" key="1">
    <source>
        <dbReference type="EMBL" id="SIR34127.1"/>
    </source>
</evidence>
<dbReference type="Proteomes" id="UP000186079">
    <property type="component" value="Unassembled WGS sequence"/>
</dbReference>
<protein>
    <recommendedName>
        <fullName evidence="3">DUF2857 domain-containing protein</fullName>
    </recommendedName>
</protein>
<dbReference type="RefSeq" id="WP_039562150.1">
    <property type="nucleotide sequence ID" value="NZ_FTMC01000020.1"/>
</dbReference>
<gene>
    <name evidence="1" type="ORF">SAMN05421672_12026</name>
</gene>
<reference evidence="1 2" key="1">
    <citation type="submission" date="2017-01" db="EMBL/GenBank/DDBJ databases">
        <authorList>
            <person name="Mah S.A."/>
            <person name="Swanson W.J."/>
            <person name="Moy G.W."/>
            <person name="Vacquier V.D."/>
        </authorList>
    </citation>
    <scope>NUCLEOTIDE SEQUENCE [LARGE SCALE GENOMIC DNA]</scope>
    <source>
        <strain evidence="1 2">ATCC 29606</strain>
    </source>
</reference>